<gene>
    <name evidence="10" type="primary">hutH</name>
    <name evidence="10" type="ORF">EI293_07925</name>
</gene>
<keyword evidence="11" id="KW-1185">Reference proteome</keyword>
<dbReference type="InterPro" id="IPR005921">
    <property type="entry name" value="HutH"/>
</dbReference>
<protein>
    <recommendedName>
        <fullName evidence="2 6">Histidine ammonia-lyase</fullName>
        <ecNumber evidence="2 6">4.3.1.3</ecNumber>
    </recommendedName>
</protein>
<evidence type="ECO:0000256" key="4">
    <source>
        <dbReference type="ARBA" id="ARBA00023239"/>
    </source>
</evidence>
<dbReference type="OrthoDB" id="9806955at2"/>
<dbReference type="PANTHER" id="PTHR10362">
    <property type="entry name" value="HISTIDINE AMMONIA-LYASE"/>
    <property type="match status" value="1"/>
</dbReference>
<evidence type="ECO:0000256" key="5">
    <source>
        <dbReference type="ARBA" id="ARBA00049269"/>
    </source>
</evidence>
<sequence length="499" mass="54083">MAQDFVLTPSTHLDLATLDQLLCTKARVVLSEEARQRITECHQYLQNRLERTPDAVIYGINTGFGSLCDKVIAPHQRQQLQTNLLMSHACGTGEEVPAELVRLMLLLKVQSLSYGHSGVQLATVQRLLDFYNRGMLPVVYQQGSLGASGDLAPLAHLCLPLLGLGEVNYEGYRLAAADAMSLFSWPALVLEAKEGLALLNGTQFMLAYAVHGLLRAQRLLAAADCIGALSLEAFGGRSEPFDERLHRIRPHAGQLTVAARVRALLTGSELQSQPKTAVQDPYSFRCMPQVHGASRDALAYVRQTVETECNAVTDNPNIFPDDDAILSGGNFHGQPLALALDMLAIATAELGSISQQRTTQLISGQRGLPPFLVAEPGLNSGLMIPQYTAAGIVSQNKQLCTPASVDSVVSSNGQEDHVSMGANAATKALRVVQNVEQLLGIELLNAAQALEFRRPARTSAPLEQLVAAFREKVAFVSQDRVLYPDLHAAAAFVRTYEWE</sequence>
<keyword evidence="4 7" id="KW-0456">Lyase</keyword>
<comment type="caution">
    <text evidence="10">The sequence shown here is derived from an EMBL/GenBank/DDBJ whole genome shotgun (WGS) entry which is preliminary data.</text>
</comment>
<comment type="similarity">
    <text evidence="7">Belongs to the PAL/histidase family.</text>
</comment>
<dbReference type="GO" id="GO:0019557">
    <property type="term" value="P:L-histidine catabolic process to glutamate and formate"/>
    <property type="evidence" value="ECO:0007669"/>
    <property type="project" value="UniProtKB-UniPathway"/>
</dbReference>
<reference evidence="10 11" key="1">
    <citation type="submission" date="2018-12" db="EMBL/GenBank/DDBJ databases">
        <authorList>
            <person name="Feng G."/>
            <person name="Zhu H."/>
        </authorList>
    </citation>
    <scope>NUCLEOTIDE SEQUENCE [LARGE SCALE GENOMIC DNA]</scope>
    <source>
        <strain evidence="10 11">LMG 26000</strain>
    </source>
</reference>
<dbReference type="AlphaFoldDB" id="A0A3R9P505"/>
<evidence type="ECO:0000313" key="11">
    <source>
        <dbReference type="Proteomes" id="UP000270291"/>
    </source>
</evidence>
<evidence type="ECO:0000256" key="8">
    <source>
        <dbReference type="RuleBase" id="RU004479"/>
    </source>
</evidence>
<dbReference type="EMBL" id="RWIU01000002">
    <property type="protein sequence ID" value="RSK44445.1"/>
    <property type="molecule type" value="Genomic_DNA"/>
</dbReference>
<evidence type="ECO:0000256" key="7">
    <source>
        <dbReference type="RuleBase" id="RU003954"/>
    </source>
</evidence>
<comment type="pathway">
    <text evidence="1 8">Amino-acid degradation; L-histidine degradation into L-glutamate; N-formimidoyl-L-glutamate from L-histidine: step 1/3.</text>
</comment>
<dbReference type="InterPro" id="IPR024083">
    <property type="entry name" value="Fumarase/histidase_N"/>
</dbReference>
<dbReference type="GO" id="GO:0005737">
    <property type="term" value="C:cytoplasm"/>
    <property type="evidence" value="ECO:0007669"/>
    <property type="project" value="UniProtKB-SubCell"/>
</dbReference>
<dbReference type="NCBIfam" id="NF006871">
    <property type="entry name" value="PRK09367.1"/>
    <property type="match status" value="1"/>
</dbReference>
<dbReference type="CDD" id="cd00332">
    <property type="entry name" value="PAL-HAL"/>
    <property type="match status" value="1"/>
</dbReference>
<dbReference type="InterPro" id="IPR001106">
    <property type="entry name" value="Aromatic_Lyase"/>
</dbReference>
<evidence type="ECO:0000256" key="9">
    <source>
        <dbReference type="RuleBase" id="RU004480"/>
    </source>
</evidence>
<evidence type="ECO:0000256" key="6">
    <source>
        <dbReference type="NCBIfam" id="TIGR01225"/>
    </source>
</evidence>
<dbReference type="SUPFAM" id="SSF48557">
    <property type="entry name" value="L-aspartase-like"/>
    <property type="match status" value="1"/>
</dbReference>
<dbReference type="FunFam" id="1.20.200.10:FF:000003">
    <property type="entry name" value="Histidine ammonia-lyase"/>
    <property type="match status" value="1"/>
</dbReference>
<dbReference type="RefSeq" id="WP_125436603.1">
    <property type="nucleotide sequence ID" value="NZ_RWIU01000002.1"/>
</dbReference>
<proteinExistence type="inferred from homology"/>
<evidence type="ECO:0000256" key="3">
    <source>
        <dbReference type="ARBA" id="ARBA00022808"/>
    </source>
</evidence>
<evidence type="ECO:0000313" key="10">
    <source>
        <dbReference type="EMBL" id="RSK44445.1"/>
    </source>
</evidence>
<dbReference type="Proteomes" id="UP000270291">
    <property type="component" value="Unassembled WGS sequence"/>
</dbReference>
<evidence type="ECO:0000256" key="1">
    <source>
        <dbReference type="ARBA" id="ARBA00005113"/>
    </source>
</evidence>
<evidence type="ECO:0000256" key="2">
    <source>
        <dbReference type="ARBA" id="ARBA00012994"/>
    </source>
</evidence>
<keyword evidence="3 8" id="KW-0369">Histidine metabolism</keyword>
<dbReference type="Pfam" id="PF00221">
    <property type="entry name" value="Lyase_aromatic"/>
    <property type="match status" value="1"/>
</dbReference>
<dbReference type="NCBIfam" id="TIGR01225">
    <property type="entry name" value="hutH"/>
    <property type="match status" value="1"/>
</dbReference>
<dbReference type="Gene3D" id="1.20.200.10">
    <property type="entry name" value="Fumarase/aspartase (Central domain)"/>
    <property type="match status" value="1"/>
</dbReference>
<organism evidence="10 11">
    <name type="scientific">Hymenobacter perfusus</name>
    <dbReference type="NCBI Taxonomy" id="1236770"/>
    <lineage>
        <taxon>Bacteria</taxon>
        <taxon>Pseudomonadati</taxon>
        <taxon>Bacteroidota</taxon>
        <taxon>Cytophagia</taxon>
        <taxon>Cytophagales</taxon>
        <taxon>Hymenobacteraceae</taxon>
        <taxon>Hymenobacter</taxon>
    </lineage>
</organism>
<dbReference type="EC" id="4.3.1.3" evidence="2 6"/>
<dbReference type="GO" id="GO:0004397">
    <property type="term" value="F:histidine ammonia-lyase activity"/>
    <property type="evidence" value="ECO:0007669"/>
    <property type="project" value="UniProtKB-UniRule"/>
</dbReference>
<dbReference type="Gene3D" id="1.10.275.10">
    <property type="entry name" value="Fumarase/aspartase (N-terminal domain)"/>
    <property type="match status" value="1"/>
</dbReference>
<comment type="catalytic activity">
    <reaction evidence="5 8">
        <text>L-histidine = trans-urocanate + NH4(+)</text>
        <dbReference type="Rhea" id="RHEA:21232"/>
        <dbReference type="ChEBI" id="CHEBI:17771"/>
        <dbReference type="ChEBI" id="CHEBI:28938"/>
        <dbReference type="ChEBI" id="CHEBI:57595"/>
        <dbReference type="EC" id="4.3.1.3"/>
    </reaction>
</comment>
<dbReference type="InterPro" id="IPR008948">
    <property type="entry name" value="L-Aspartase-like"/>
</dbReference>
<dbReference type="InterPro" id="IPR022313">
    <property type="entry name" value="Phe/His_NH3-lyase_AS"/>
</dbReference>
<accession>A0A3R9P505</accession>
<dbReference type="UniPathway" id="UPA00379">
    <property type="reaction ID" value="UER00549"/>
</dbReference>
<comment type="subcellular location">
    <subcellularLocation>
        <location evidence="9">Cytoplasm</location>
    </subcellularLocation>
</comment>
<dbReference type="PROSITE" id="PS00488">
    <property type="entry name" value="PAL_HISTIDASE"/>
    <property type="match status" value="1"/>
</dbReference>
<dbReference type="GO" id="GO:0019556">
    <property type="term" value="P:L-histidine catabolic process to glutamate and formamide"/>
    <property type="evidence" value="ECO:0007669"/>
    <property type="project" value="UniProtKB-UniPathway"/>
</dbReference>
<dbReference type="FunFam" id="1.10.275.10:FF:000005">
    <property type="entry name" value="Histidine ammonia-lyase"/>
    <property type="match status" value="1"/>
</dbReference>
<name>A0A3R9P505_9BACT</name>